<dbReference type="EMBL" id="CM001741">
    <property type="protein sequence ID" value="KJB14627.1"/>
    <property type="molecule type" value="Genomic_DNA"/>
</dbReference>
<sequence>MSFYSRPNLFPSNFSHTRNTSTFPSQISQKFSQIKNPSLHNFHDLKLPLLPSLVHRRTRRPSQASTVALLYRRRNRYILNYALVLNYGSAFSIFLCLFYVLLDKKAGSLATLLCLACWVGASFIAAELLYSLAWKIKCLEEKCEI</sequence>
<keyword evidence="1" id="KW-1133">Transmembrane helix</keyword>
<dbReference type="Proteomes" id="UP000032304">
    <property type="component" value="Chromosome 2"/>
</dbReference>
<dbReference type="AlphaFoldDB" id="A0A0D2MAM4"/>
<dbReference type="GO" id="GO:0005783">
    <property type="term" value="C:endoplasmic reticulum"/>
    <property type="evidence" value="ECO:0007669"/>
    <property type="project" value="TreeGrafter"/>
</dbReference>
<keyword evidence="1" id="KW-0472">Membrane</keyword>
<gene>
    <name evidence="2" type="ORF">B456_002G134700</name>
</gene>
<evidence type="ECO:0000256" key="1">
    <source>
        <dbReference type="SAM" id="Phobius"/>
    </source>
</evidence>
<name>A0A0D2MAM4_GOSRA</name>
<evidence type="ECO:0000313" key="2">
    <source>
        <dbReference type="EMBL" id="KJB14627.1"/>
    </source>
</evidence>
<dbReference type="InterPro" id="IPR009305">
    <property type="entry name" value="Mpo1-like"/>
</dbReference>
<organism evidence="2 3">
    <name type="scientific">Gossypium raimondii</name>
    <name type="common">Peruvian cotton</name>
    <name type="synonym">Gossypium klotzschianum subsp. raimondii</name>
    <dbReference type="NCBI Taxonomy" id="29730"/>
    <lineage>
        <taxon>Eukaryota</taxon>
        <taxon>Viridiplantae</taxon>
        <taxon>Streptophyta</taxon>
        <taxon>Embryophyta</taxon>
        <taxon>Tracheophyta</taxon>
        <taxon>Spermatophyta</taxon>
        <taxon>Magnoliopsida</taxon>
        <taxon>eudicotyledons</taxon>
        <taxon>Gunneridae</taxon>
        <taxon>Pentapetalae</taxon>
        <taxon>rosids</taxon>
        <taxon>malvids</taxon>
        <taxon>Malvales</taxon>
        <taxon>Malvaceae</taxon>
        <taxon>Malvoideae</taxon>
        <taxon>Gossypium</taxon>
    </lineage>
</organism>
<accession>A0A0D2MAM4</accession>
<dbReference type="PANTHER" id="PTHR28026">
    <property type="entry name" value="DUF962 DOMAIN PROTEIN (AFU_ORTHOLOGUE AFUA_8G05310)"/>
    <property type="match status" value="1"/>
</dbReference>
<dbReference type="STRING" id="29730.A0A0D2MAM4"/>
<feature type="transmembrane region" description="Helical" evidence="1">
    <location>
        <begin position="108"/>
        <end position="130"/>
    </location>
</feature>
<keyword evidence="3" id="KW-1185">Reference proteome</keyword>
<dbReference type="PANTHER" id="PTHR28026:SF9">
    <property type="entry name" value="2-HYDROXY-PALMITIC ACID DIOXYGENASE MPO1"/>
    <property type="match status" value="1"/>
</dbReference>
<dbReference type="GO" id="GO:0046521">
    <property type="term" value="P:sphingoid catabolic process"/>
    <property type="evidence" value="ECO:0007669"/>
    <property type="project" value="TreeGrafter"/>
</dbReference>
<keyword evidence="1" id="KW-0812">Transmembrane</keyword>
<reference evidence="2 3" key="1">
    <citation type="journal article" date="2012" name="Nature">
        <title>Repeated polyploidization of Gossypium genomes and the evolution of spinnable cotton fibres.</title>
        <authorList>
            <person name="Paterson A.H."/>
            <person name="Wendel J.F."/>
            <person name="Gundlach H."/>
            <person name="Guo H."/>
            <person name="Jenkins J."/>
            <person name="Jin D."/>
            <person name="Llewellyn D."/>
            <person name="Showmaker K.C."/>
            <person name="Shu S."/>
            <person name="Udall J."/>
            <person name="Yoo M.J."/>
            <person name="Byers R."/>
            <person name="Chen W."/>
            <person name="Doron-Faigenboim A."/>
            <person name="Duke M.V."/>
            <person name="Gong L."/>
            <person name="Grimwood J."/>
            <person name="Grover C."/>
            <person name="Grupp K."/>
            <person name="Hu G."/>
            <person name="Lee T.H."/>
            <person name="Li J."/>
            <person name="Lin L."/>
            <person name="Liu T."/>
            <person name="Marler B.S."/>
            <person name="Page J.T."/>
            <person name="Roberts A.W."/>
            <person name="Romanel E."/>
            <person name="Sanders W.S."/>
            <person name="Szadkowski E."/>
            <person name="Tan X."/>
            <person name="Tang H."/>
            <person name="Xu C."/>
            <person name="Wang J."/>
            <person name="Wang Z."/>
            <person name="Zhang D."/>
            <person name="Zhang L."/>
            <person name="Ashrafi H."/>
            <person name="Bedon F."/>
            <person name="Bowers J.E."/>
            <person name="Brubaker C.L."/>
            <person name="Chee P.W."/>
            <person name="Das S."/>
            <person name="Gingle A.R."/>
            <person name="Haigler C.H."/>
            <person name="Harker D."/>
            <person name="Hoffmann L.V."/>
            <person name="Hovav R."/>
            <person name="Jones D.C."/>
            <person name="Lemke C."/>
            <person name="Mansoor S."/>
            <person name="ur Rahman M."/>
            <person name="Rainville L.N."/>
            <person name="Rambani A."/>
            <person name="Reddy U.K."/>
            <person name="Rong J.K."/>
            <person name="Saranga Y."/>
            <person name="Scheffler B.E."/>
            <person name="Scheffler J.A."/>
            <person name="Stelly D.M."/>
            <person name="Triplett B.A."/>
            <person name="Van Deynze A."/>
            <person name="Vaslin M.F."/>
            <person name="Waghmare V.N."/>
            <person name="Walford S.A."/>
            <person name="Wright R.J."/>
            <person name="Zaki E.A."/>
            <person name="Zhang T."/>
            <person name="Dennis E.S."/>
            <person name="Mayer K.F."/>
            <person name="Peterson D.G."/>
            <person name="Rokhsar D.S."/>
            <person name="Wang X."/>
            <person name="Schmutz J."/>
        </authorList>
    </citation>
    <scope>NUCLEOTIDE SEQUENCE [LARGE SCALE GENOMIC DNA]</scope>
</reference>
<protein>
    <submittedName>
        <fullName evidence="2">Uncharacterized protein</fullName>
    </submittedName>
</protein>
<proteinExistence type="predicted"/>
<dbReference type="GO" id="GO:0016020">
    <property type="term" value="C:membrane"/>
    <property type="evidence" value="ECO:0007669"/>
    <property type="project" value="GOC"/>
</dbReference>
<feature type="transmembrane region" description="Helical" evidence="1">
    <location>
        <begin position="78"/>
        <end position="102"/>
    </location>
</feature>
<evidence type="ECO:0000313" key="3">
    <source>
        <dbReference type="Proteomes" id="UP000032304"/>
    </source>
</evidence>
<dbReference type="Gramene" id="KJB14627">
    <property type="protein sequence ID" value="KJB14627"/>
    <property type="gene ID" value="B456_002G134700"/>
</dbReference>